<comment type="caution">
    <text evidence="1">The sequence shown here is derived from an EMBL/GenBank/DDBJ whole genome shotgun (WGS) entry which is preliminary data.</text>
</comment>
<organism evidence="1 2">
    <name type="scientific">Entomophthora muscae</name>
    <dbReference type="NCBI Taxonomy" id="34485"/>
    <lineage>
        <taxon>Eukaryota</taxon>
        <taxon>Fungi</taxon>
        <taxon>Fungi incertae sedis</taxon>
        <taxon>Zoopagomycota</taxon>
        <taxon>Entomophthoromycotina</taxon>
        <taxon>Entomophthoromycetes</taxon>
        <taxon>Entomophthorales</taxon>
        <taxon>Entomophthoraceae</taxon>
        <taxon>Entomophthora</taxon>
    </lineage>
</organism>
<dbReference type="Proteomes" id="UP001165960">
    <property type="component" value="Unassembled WGS sequence"/>
</dbReference>
<protein>
    <submittedName>
        <fullName evidence="1">Uncharacterized protein</fullName>
    </submittedName>
</protein>
<accession>A0ACC2RYH3</accession>
<keyword evidence="2" id="KW-1185">Reference proteome</keyword>
<proteinExistence type="predicted"/>
<evidence type="ECO:0000313" key="1">
    <source>
        <dbReference type="EMBL" id="KAJ9055114.1"/>
    </source>
</evidence>
<dbReference type="EMBL" id="QTSX02006412">
    <property type="protein sequence ID" value="KAJ9055114.1"/>
    <property type="molecule type" value="Genomic_DNA"/>
</dbReference>
<gene>
    <name evidence="1" type="ORF">DSO57_1007600</name>
</gene>
<reference evidence="1" key="1">
    <citation type="submission" date="2022-04" db="EMBL/GenBank/DDBJ databases">
        <title>Genome of the entomopathogenic fungus Entomophthora muscae.</title>
        <authorList>
            <person name="Elya C."/>
            <person name="Lovett B.R."/>
            <person name="Lee E."/>
            <person name="Macias A.M."/>
            <person name="Hajek A.E."/>
            <person name="De Bivort B.L."/>
            <person name="Kasson M.T."/>
            <person name="De Fine Licht H.H."/>
            <person name="Stajich J.E."/>
        </authorList>
    </citation>
    <scope>NUCLEOTIDE SEQUENCE</scope>
    <source>
        <strain evidence="1">Berkeley</strain>
    </source>
</reference>
<sequence length="144" mass="15663">MVACPYLAQDHQPPVLVDSSEEAAELAKALFHNVTISLPLQTVYNEIPALQCMLAKWENELEAAQDVLEVLPPFEKDTTRVEVSIQKVKIKAILDTGSPVNVVSSKLMKKLKLAPDLNYTQLYGTAGVETAGSTRQQGSNQAGL</sequence>
<name>A0ACC2RYH3_9FUNG</name>
<evidence type="ECO:0000313" key="2">
    <source>
        <dbReference type="Proteomes" id="UP001165960"/>
    </source>
</evidence>